<dbReference type="InterPro" id="IPR051531">
    <property type="entry name" value="N-acetyltransferase"/>
</dbReference>
<keyword evidence="1 5" id="KW-0808">Transferase</keyword>
<evidence type="ECO:0000313" key="5">
    <source>
        <dbReference type="EMBL" id="MQS96565.1"/>
    </source>
</evidence>
<evidence type="ECO:0000259" key="4">
    <source>
        <dbReference type="PROSITE" id="PS51186"/>
    </source>
</evidence>
<evidence type="ECO:0000256" key="3">
    <source>
        <dbReference type="ARBA" id="ARBA00038502"/>
    </source>
</evidence>
<dbReference type="InterPro" id="IPR000182">
    <property type="entry name" value="GNAT_dom"/>
</dbReference>
<dbReference type="PANTHER" id="PTHR43792">
    <property type="entry name" value="GNAT FAMILY, PUTATIVE (AFU_ORTHOLOGUE AFUA_3G00765)-RELATED-RELATED"/>
    <property type="match status" value="1"/>
</dbReference>
<dbReference type="Pfam" id="PF13302">
    <property type="entry name" value="Acetyltransf_3"/>
    <property type="match status" value="1"/>
</dbReference>
<dbReference type="InterPro" id="IPR016181">
    <property type="entry name" value="Acyl_CoA_acyltransferase"/>
</dbReference>
<evidence type="ECO:0000313" key="6">
    <source>
        <dbReference type="Proteomes" id="UP000371423"/>
    </source>
</evidence>
<dbReference type="AlphaFoldDB" id="A0A5P0ZUH0"/>
<proteinExistence type="inferred from homology"/>
<dbReference type="Gene3D" id="3.40.630.30">
    <property type="match status" value="1"/>
</dbReference>
<dbReference type="GO" id="GO:0008999">
    <property type="term" value="F:protein-N-terminal-alanine acetyltransferase activity"/>
    <property type="evidence" value="ECO:0007669"/>
    <property type="project" value="TreeGrafter"/>
</dbReference>
<reference evidence="5 6" key="1">
    <citation type="journal article" date="2019" name="Syst. Appl. Microbiol.">
        <title>Polyphasic characterization of two novel Lactobacillus spp. isolated from blown salami packages: Description of Lactobacillus halodurans sp. nov. and Lactobacillus salsicarnum sp. nov.</title>
        <authorList>
            <person name="Schuster J.A."/>
            <person name="Klingl A."/>
            <person name="Vogel R.F."/>
            <person name="Ehrmann M.A."/>
        </authorList>
    </citation>
    <scope>NUCLEOTIDE SEQUENCE [LARGE SCALE GENOMIC DNA]</scope>
    <source>
        <strain evidence="5 6">TMW 1.1920</strain>
    </source>
</reference>
<dbReference type="PROSITE" id="PS51186">
    <property type="entry name" value="GNAT"/>
    <property type="match status" value="1"/>
</dbReference>
<dbReference type="PANTHER" id="PTHR43792:SF8">
    <property type="entry name" value="[RIBOSOMAL PROTEIN US5]-ALANINE N-ACETYLTRANSFERASE"/>
    <property type="match status" value="1"/>
</dbReference>
<comment type="caution">
    <text evidence="5">The sequence shown here is derived from an EMBL/GenBank/DDBJ whole genome shotgun (WGS) entry which is preliminary data.</text>
</comment>
<dbReference type="GO" id="GO:0005737">
    <property type="term" value="C:cytoplasm"/>
    <property type="evidence" value="ECO:0007669"/>
    <property type="project" value="TreeGrafter"/>
</dbReference>
<comment type="similarity">
    <text evidence="3">Belongs to the acetyltransferase family. RimJ subfamily.</text>
</comment>
<dbReference type="EMBL" id="VDFO01000004">
    <property type="protein sequence ID" value="MQS96565.1"/>
    <property type="molecule type" value="Genomic_DNA"/>
</dbReference>
<dbReference type="Proteomes" id="UP000371423">
    <property type="component" value="Unassembled WGS sequence"/>
</dbReference>
<evidence type="ECO:0000256" key="1">
    <source>
        <dbReference type="ARBA" id="ARBA00022679"/>
    </source>
</evidence>
<name>A0A5P0ZUH0_9LACO</name>
<dbReference type="RefSeq" id="WP_153521867.1">
    <property type="nucleotide sequence ID" value="NZ_VDFO01000004.1"/>
</dbReference>
<sequence>MLLIGRKIKIRNFEKADLKPFLELVKDKNNHDSSGLEYTTDEKFGADIFDLYLRREDVYAIALKDNDLMIGLIELNKRGVTQTLLATREIGFVIDKKFRHKGYAKEAVQLLIDYGFNELKLTEIWAGSREDNPISQKLLEKLKFEYIYKVNQAVPYVSQVNIVKYYLLKK</sequence>
<organism evidence="5 6">
    <name type="scientific">Companilactobacillus halodurans</name>
    <dbReference type="NCBI Taxonomy" id="2584183"/>
    <lineage>
        <taxon>Bacteria</taxon>
        <taxon>Bacillati</taxon>
        <taxon>Bacillota</taxon>
        <taxon>Bacilli</taxon>
        <taxon>Lactobacillales</taxon>
        <taxon>Lactobacillaceae</taxon>
        <taxon>Companilactobacillus</taxon>
    </lineage>
</organism>
<protein>
    <submittedName>
        <fullName evidence="5">GNAT family N-acetyltransferase</fullName>
    </submittedName>
</protein>
<accession>A0A5P0ZUH0</accession>
<feature type="domain" description="N-acetyltransferase" evidence="4">
    <location>
        <begin position="8"/>
        <end position="170"/>
    </location>
</feature>
<keyword evidence="2" id="KW-0012">Acyltransferase</keyword>
<dbReference type="SUPFAM" id="SSF55729">
    <property type="entry name" value="Acyl-CoA N-acyltransferases (Nat)"/>
    <property type="match status" value="1"/>
</dbReference>
<keyword evidence="6" id="KW-1185">Reference proteome</keyword>
<dbReference type="OrthoDB" id="9798081at2"/>
<evidence type="ECO:0000256" key="2">
    <source>
        <dbReference type="ARBA" id="ARBA00023315"/>
    </source>
</evidence>
<gene>
    <name evidence="5" type="ORF">FHL05_01500</name>
</gene>